<evidence type="ECO:0000259" key="5">
    <source>
        <dbReference type="PROSITE" id="PS51900"/>
    </source>
</evidence>
<proteinExistence type="predicted"/>
<name>A0AAU2V7T0_9ACTN</name>
<dbReference type="InterPro" id="IPR011010">
    <property type="entry name" value="DNA_brk_join_enz"/>
</dbReference>
<dbReference type="GO" id="GO:0015074">
    <property type="term" value="P:DNA integration"/>
    <property type="evidence" value="ECO:0007669"/>
    <property type="project" value="InterPro"/>
</dbReference>
<dbReference type="InterPro" id="IPR050090">
    <property type="entry name" value="Tyrosine_recombinase_XerCD"/>
</dbReference>
<sequence>MVYVKGNSIPDNVAYWRDERERLTGKSGAAGKAAQHISAMSHSLGVPPEHLPHDAVARHFMGNAAPSTVNAYIKSLKQWHRWLRDSGRINLKPQRAVIEQGHPDIEAWKLRLRARSADNTVKAYVRDVSAILKLAGKEADGPRAITEIDLLRFLDATNESVMRVKGTPIKATYYNRILGSVRSMSKCLRIDQCPARFIDNMPTDKIRHKPIEQDDLAHLITCAVRERASSDPATSRMGRIMYTLCKLMSSMGLRIGEASTVRPFDLVQVDGQWCIEAEGVNVKGHEHQGNVYLPVTTAVYEDLTTNYQVTERVTPQDWDAAKASAMFSGWCRGNGVDVTAHRLRAYYATWLYYRSNHNLVLVQRRMRHANIDTTAGYIGNLNTPEERILVSTFDDDLVILPDRPTTVVPFLPRQKPSILPAPLMA</sequence>
<evidence type="ECO:0000313" key="6">
    <source>
        <dbReference type="EMBL" id="WTW63502.1"/>
    </source>
</evidence>
<dbReference type="EMBL" id="CP108318">
    <property type="protein sequence ID" value="WTW63502.1"/>
    <property type="molecule type" value="Genomic_DNA"/>
</dbReference>
<dbReference type="Gene3D" id="1.10.150.130">
    <property type="match status" value="1"/>
</dbReference>
<dbReference type="InterPro" id="IPR002104">
    <property type="entry name" value="Integrase_catalytic"/>
</dbReference>
<dbReference type="InterPro" id="IPR013762">
    <property type="entry name" value="Integrase-like_cat_sf"/>
</dbReference>
<evidence type="ECO:0000256" key="3">
    <source>
        <dbReference type="PROSITE-ProRule" id="PRU01248"/>
    </source>
</evidence>
<dbReference type="PROSITE" id="PS51898">
    <property type="entry name" value="TYR_RECOMBINASE"/>
    <property type="match status" value="1"/>
</dbReference>
<dbReference type="PANTHER" id="PTHR30349">
    <property type="entry name" value="PHAGE INTEGRASE-RELATED"/>
    <property type="match status" value="1"/>
</dbReference>
<feature type="domain" description="Core-binding (CB)" evidence="5">
    <location>
        <begin position="99"/>
        <end position="189"/>
    </location>
</feature>
<dbReference type="Gene3D" id="1.10.443.10">
    <property type="entry name" value="Intergrase catalytic core"/>
    <property type="match status" value="1"/>
</dbReference>
<evidence type="ECO:0000259" key="4">
    <source>
        <dbReference type="PROSITE" id="PS51898"/>
    </source>
</evidence>
<protein>
    <submittedName>
        <fullName evidence="6">Tyrosine-type recombinase/integrase</fullName>
    </submittedName>
</protein>
<dbReference type="PROSITE" id="PS51900">
    <property type="entry name" value="CB"/>
    <property type="match status" value="1"/>
</dbReference>
<dbReference type="GO" id="GO:0003677">
    <property type="term" value="F:DNA binding"/>
    <property type="evidence" value="ECO:0007669"/>
    <property type="project" value="UniProtKB-UniRule"/>
</dbReference>
<dbReference type="GO" id="GO:0006310">
    <property type="term" value="P:DNA recombination"/>
    <property type="evidence" value="ECO:0007669"/>
    <property type="project" value="UniProtKB-KW"/>
</dbReference>
<evidence type="ECO:0000256" key="1">
    <source>
        <dbReference type="ARBA" id="ARBA00023125"/>
    </source>
</evidence>
<dbReference type="Pfam" id="PF00589">
    <property type="entry name" value="Phage_integrase"/>
    <property type="match status" value="1"/>
</dbReference>
<organism evidence="6">
    <name type="scientific">Streptomyces sp. NBC_00003</name>
    <dbReference type="NCBI Taxonomy" id="2903608"/>
    <lineage>
        <taxon>Bacteria</taxon>
        <taxon>Bacillati</taxon>
        <taxon>Actinomycetota</taxon>
        <taxon>Actinomycetes</taxon>
        <taxon>Kitasatosporales</taxon>
        <taxon>Streptomycetaceae</taxon>
        <taxon>Streptomyces</taxon>
    </lineage>
</organism>
<dbReference type="CDD" id="cd00397">
    <property type="entry name" value="DNA_BRE_C"/>
    <property type="match status" value="1"/>
</dbReference>
<reference evidence="6" key="1">
    <citation type="submission" date="2022-10" db="EMBL/GenBank/DDBJ databases">
        <title>The complete genomes of actinobacterial strains from the NBC collection.</title>
        <authorList>
            <person name="Joergensen T.S."/>
            <person name="Alvarez Arevalo M."/>
            <person name="Sterndorff E.B."/>
            <person name="Faurdal D."/>
            <person name="Vuksanovic O."/>
            <person name="Mourched A.-S."/>
            <person name="Charusanti P."/>
            <person name="Shaw S."/>
            <person name="Blin K."/>
            <person name="Weber T."/>
        </authorList>
    </citation>
    <scope>NUCLEOTIDE SEQUENCE</scope>
    <source>
        <strain evidence="6">NBC_00003</strain>
    </source>
</reference>
<keyword evidence="2" id="KW-0233">DNA recombination</keyword>
<evidence type="ECO:0000256" key="2">
    <source>
        <dbReference type="ARBA" id="ARBA00023172"/>
    </source>
</evidence>
<accession>A0AAU2V7T0</accession>
<keyword evidence="1 3" id="KW-0238">DNA-binding</keyword>
<dbReference type="AlphaFoldDB" id="A0AAU2V7T0"/>
<gene>
    <name evidence="6" type="ORF">OG549_24215</name>
</gene>
<dbReference type="SUPFAM" id="SSF56349">
    <property type="entry name" value="DNA breaking-rejoining enzymes"/>
    <property type="match status" value="1"/>
</dbReference>
<feature type="domain" description="Tyr recombinase" evidence="4">
    <location>
        <begin position="206"/>
        <end position="391"/>
    </location>
</feature>
<dbReference type="InterPro" id="IPR010998">
    <property type="entry name" value="Integrase_recombinase_N"/>
</dbReference>
<dbReference type="InterPro" id="IPR044068">
    <property type="entry name" value="CB"/>
</dbReference>